<reference evidence="1 2" key="1">
    <citation type="submission" date="2018-06" db="EMBL/GenBank/DDBJ databases">
        <authorList>
            <consortium name="Pathogen Informatics"/>
            <person name="Doyle S."/>
        </authorList>
    </citation>
    <scope>NUCLEOTIDE SEQUENCE [LARGE SCALE GENOMIC DNA]</scope>
    <source>
        <strain evidence="1 2">NCTC12000</strain>
    </source>
</reference>
<organism evidence="1 2">
    <name type="scientific">Legionella pneumophila</name>
    <dbReference type="NCBI Taxonomy" id="446"/>
    <lineage>
        <taxon>Bacteria</taxon>
        <taxon>Pseudomonadati</taxon>
        <taxon>Pseudomonadota</taxon>
        <taxon>Gammaproteobacteria</taxon>
        <taxon>Legionellales</taxon>
        <taxon>Legionellaceae</taxon>
        <taxon>Legionella</taxon>
    </lineage>
</organism>
<dbReference type="Gene3D" id="3.40.50.150">
    <property type="entry name" value="Vaccinia Virus protein VP39"/>
    <property type="match status" value="1"/>
</dbReference>
<dbReference type="InterPro" id="IPR029063">
    <property type="entry name" value="SAM-dependent_MTases_sf"/>
</dbReference>
<dbReference type="EMBL" id="UGOL01000001">
    <property type="protein sequence ID" value="STX80503.1"/>
    <property type="molecule type" value="Genomic_DNA"/>
</dbReference>
<dbReference type="SUPFAM" id="SSF53335">
    <property type="entry name" value="S-adenosyl-L-methionine-dependent methyltransferases"/>
    <property type="match status" value="1"/>
</dbReference>
<accession>A0A378K8J3</accession>
<dbReference type="RefSeq" id="WP_027219233.1">
    <property type="nucleotide sequence ID" value="NZ_CAXYJC010000002.1"/>
</dbReference>
<name>A0A378K8J3_LEGPN</name>
<evidence type="ECO:0000313" key="2">
    <source>
        <dbReference type="Proteomes" id="UP000254631"/>
    </source>
</evidence>
<dbReference type="AlphaFoldDB" id="A0A378K8J3"/>
<proteinExistence type="predicted"/>
<evidence type="ECO:0000313" key="1">
    <source>
        <dbReference type="EMBL" id="STX80503.1"/>
    </source>
</evidence>
<dbReference type="Proteomes" id="UP000254631">
    <property type="component" value="Unassembled WGS sequence"/>
</dbReference>
<sequence length="260" mass="30327">MERIIQFNNVHHRSKERIKDLGEVFTPDIYVDAMLNLFTNENNFFWDDEEIVFFEPCCGHGNIVIAIFLKRVEALYEKTINHSNEYAAYYAVANALNTLWAIDVDQDNITDCRSRLFKASLAFLAEKLNLTDYDSLIKRDKEYIAHLLCVIKWQVHENEMLSAMINNKQQSRANAQKTRVSSEWIAENDPNPINFQKTWVSNFIKHQSKNTTPILFRHALKFIDSRYQTKNCLFDFAQGVLVKSSTQNTGMNSGELWSRI</sequence>
<protein>
    <submittedName>
        <fullName evidence="1">Uncharacterized protein</fullName>
    </submittedName>
</protein>
<gene>
    <name evidence="1" type="ORF">NCTC12000_02519</name>
</gene>